<dbReference type="InterPro" id="IPR036890">
    <property type="entry name" value="HATPase_C_sf"/>
</dbReference>
<dbReference type="Proteomes" id="UP001472677">
    <property type="component" value="Unassembled WGS sequence"/>
</dbReference>
<comment type="caution">
    <text evidence="1">The sequence shown here is derived from an EMBL/GenBank/DDBJ whole genome shotgun (WGS) entry which is preliminary data.</text>
</comment>
<dbReference type="PANTHER" id="PTHR32387">
    <property type="entry name" value="WU:FJ29H11"/>
    <property type="match status" value="1"/>
</dbReference>
<sequence length="1600" mass="181006">MELIQNAEDNEYLGGVDPSLEFVITSRDITATGAPATLLILNNEKGFSPKNIDSICSVGRSTKKGNRRRGYIGEKGIGFKSVFLISSQPYIFSNGYQIRFNEAPCPHCGLGYIVPEWIDDNPTLDEIKKVYGSCSALPTTVIVLPLKPDKVKPVKQQLSSVEPEVLLFLSKIKRLSVREDNEDPRFNTVSGIAITSETNFVSRKNIDAESYTLLLSTEEKADESGKECSYHIWKQRFPVRPENKVERRMDVEELVITLAFPNQERLKRGMKLPGVYAFLPTEMVTNFPFIIQADFVLSSSRETILLDNKWNQGILDCVPTAFVSAFISLVKMTAGTPVSSLCRMFNFLPVNSSVYQNFNSVREAIRSKLVNEDILPSDESSPGQKYFHKPSEVCRILPAFWDIVVKARKEGVPLYNLSSHGTYVLHSSFDMIEYDNILNFLGVGSVDKGWYAKCIESSNLVLEVSEGVYLQLLLFLAENWKNVFNGTTVNNIPILKYVDLSGCVSLCSISEPARSSQLALCGSHQSFHVSWLIGWNREFCVVGNRFFLPQSTQDAIFSCSKKETILEWLQNQAKVVSLSVYNYAAALMDQIGRKPNLAITYAHFLYHSYWKEFITRSQVVYLCGIMPLVDNYGNVNVNANRKILVPANGSKWNSLVGSNPLKAEGYIELGEEYLHPRTFAGQCTPGEKLLKFLASHVAILDIPHLSPPNAAIPAVSSPLTKENTFLLLDWIRDLQRRRTHIPEREELQTIGVMFEYGEACKFIGDHLMRLASSSMLSKDRVLSILGLIKYLRTKYLPPDEFICSIKDGRWLKTSRGYRSPVGAVLYDDKWKTAIKLCDVPLVDQTFYGDEILGFKAELGLLGVIVGFSRCHQLVIDNLKQSSQLISLKADAFTLSLECMRYATSPDRLVSTLKDAKCLKTNLGYKPPSECFLFDQQWGCLLQVFSCFPIIEHSYYGINFSCYKNELKRLGVMVDFEVAVKSVVSIFRQRASLSSVTRDNVFSFLSCYRQLKGTPYKFPSDLVNCMHEVKWLRTRLGDFRSPRECILFGPEWESIASISLLPFIDDSDKYYGKEIYKYSRELKSIGVVIDFESGVKFVPSCLCFPRGIDSITPRSVLSLLKCLMILSTGYTFSKEFLGEVSKDWLKTYGGYASPGNCLLFDKKSDLKPTDGPFIDEEFYGSEIRTYKDVLSRIGVTVDAAKQSTLLARHLAMHSDFATIIRIYKFLAKAEPLLDSVAKRLIWIPDGNEHGRWVEPDDCVLHDKDGLFGLQFNVLEKHYKNKVPLEFFSCAFGVRSNPSLDDYFKLWNDWEASGHRLSHHECCAFWRFVMQHKSSKTEQMLFESLGKVPVDSGSDGIMLFDKSDVFIADDLRLRDLFVQSSSHPLFVWYPQPSLPSLPQTRLLDLYLKIGVRVISRSVQMKELSITNGQELKQIKLGDAMIGKGLLRLILGFLACSSMNLETVKRHEAVQSLLNLTVLETSEPVAVGYTLLLSSGETLEVRASRMVRWERECSKFFIQKMDESAGQKDQLEYATYFSETVAEGLLWEKEDQISSLAELIKLAFLLKFDEGAVDFLMKSKNMQVFGEDEEFVSAAFLISKCKV</sequence>
<name>A0ABR2FTD4_9ROSI</name>
<reference evidence="1 2" key="1">
    <citation type="journal article" date="2024" name="G3 (Bethesda)">
        <title>Genome assembly of Hibiscus sabdariffa L. provides insights into metabolisms of medicinal natural products.</title>
        <authorList>
            <person name="Kim T."/>
        </authorList>
    </citation>
    <scope>NUCLEOTIDE SEQUENCE [LARGE SCALE GENOMIC DNA]</scope>
    <source>
        <strain evidence="1">TK-2024</strain>
        <tissue evidence="1">Old leaves</tissue>
    </source>
</reference>
<dbReference type="PANTHER" id="PTHR32387:SF3">
    <property type="entry name" value="ATP_DNA BINDING PROTEIN"/>
    <property type="match status" value="1"/>
</dbReference>
<protein>
    <submittedName>
        <fullName evidence="1">Uncharacterized protein</fullName>
    </submittedName>
</protein>
<proteinExistence type="predicted"/>
<dbReference type="NCBIfam" id="NF047352">
    <property type="entry name" value="P_loop_sacsin"/>
    <property type="match status" value="1"/>
</dbReference>
<evidence type="ECO:0000313" key="2">
    <source>
        <dbReference type="Proteomes" id="UP001472677"/>
    </source>
</evidence>
<dbReference type="SUPFAM" id="SSF55874">
    <property type="entry name" value="ATPase domain of HSP90 chaperone/DNA topoisomerase II/histidine kinase"/>
    <property type="match status" value="1"/>
</dbReference>
<organism evidence="1 2">
    <name type="scientific">Hibiscus sabdariffa</name>
    <name type="common">roselle</name>
    <dbReference type="NCBI Taxonomy" id="183260"/>
    <lineage>
        <taxon>Eukaryota</taxon>
        <taxon>Viridiplantae</taxon>
        <taxon>Streptophyta</taxon>
        <taxon>Embryophyta</taxon>
        <taxon>Tracheophyta</taxon>
        <taxon>Spermatophyta</taxon>
        <taxon>Magnoliopsida</taxon>
        <taxon>eudicotyledons</taxon>
        <taxon>Gunneridae</taxon>
        <taxon>Pentapetalae</taxon>
        <taxon>rosids</taxon>
        <taxon>malvids</taxon>
        <taxon>Malvales</taxon>
        <taxon>Malvaceae</taxon>
        <taxon>Malvoideae</taxon>
        <taxon>Hibiscus</taxon>
    </lineage>
</organism>
<keyword evidence="2" id="KW-1185">Reference proteome</keyword>
<dbReference type="Gene3D" id="3.30.565.10">
    <property type="entry name" value="Histidine kinase-like ATPase, C-terminal domain"/>
    <property type="match status" value="1"/>
</dbReference>
<evidence type="ECO:0000313" key="1">
    <source>
        <dbReference type="EMBL" id="KAK8587501.1"/>
    </source>
</evidence>
<gene>
    <name evidence="1" type="ORF">V6N12_021989</name>
</gene>
<dbReference type="InterPro" id="IPR052957">
    <property type="entry name" value="Auxin_embryo_med"/>
</dbReference>
<dbReference type="EMBL" id="JBBPBM010000004">
    <property type="protein sequence ID" value="KAK8587501.1"/>
    <property type="molecule type" value="Genomic_DNA"/>
</dbReference>
<accession>A0ABR2FTD4</accession>